<dbReference type="EMBL" id="SDRB02011322">
    <property type="protein sequence ID" value="THG01822.1"/>
    <property type="molecule type" value="Genomic_DNA"/>
</dbReference>
<feature type="compositionally biased region" description="Basic and acidic residues" evidence="1">
    <location>
        <begin position="757"/>
        <end position="772"/>
    </location>
</feature>
<feature type="compositionally biased region" description="Low complexity" evidence="1">
    <location>
        <begin position="142"/>
        <end position="156"/>
    </location>
</feature>
<evidence type="ECO:0000256" key="1">
    <source>
        <dbReference type="SAM" id="MobiDB-lite"/>
    </source>
</evidence>
<feature type="compositionally biased region" description="Basic residues" evidence="1">
    <location>
        <begin position="852"/>
        <end position="862"/>
    </location>
</feature>
<feature type="compositionally biased region" description="Basic and acidic residues" evidence="1">
    <location>
        <begin position="794"/>
        <end position="815"/>
    </location>
</feature>
<feature type="region of interest" description="Disordered" evidence="1">
    <location>
        <begin position="757"/>
        <end position="949"/>
    </location>
</feature>
<gene>
    <name evidence="2" type="ORF">TEA_006168</name>
</gene>
<feature type="region of interest" description="Disordered" evidence="1">
    <location>
        <begin position="1181"/>
        <end position="1217"/>
    </location>
</feature>
<feature type="compositionally biased region" description="Basic and acidic residues" evidence="1">
    <location>
        <begin position="915"/>
        <end position="931"/>
    </location>
</feature>
<feature type="region of interest" description="Disordered" evidence="1">
    <location>
        <begin position="129"/>
        <end position="156"/>
    </location>
</feature>
<proteinExistence type="predicted"/>
<dbReference type="PANTHER" id="PTHR31267">
    <property type="entry name" value="DENTIN SIALOPHOSPHOPROTEIN-LIKE PROTEIN"/>
    <property type="match status" value="1"/>
</dbReference>
<feature type="compositionally biased region" description="Polar residues" evidence="1">
    <location>
        <begin position="129"/>
        <end position="141"/>
    </location>
</feature>
<dbReference type="STRING" id="542762.A0A4S4DGG0"/>
<evidence type="ECO:0000313" key="2">
    <source>
        <dbReference type="EMBL" id="THG01822.1"/>
    </source>
</evidence>
<protein>
    <submittedName>
        <fullName evidence="2">Uncharacterized protein</fullName>
    </submittedName>
</protein>
<feature type="region of interest" description="Disordered" evidence="1">
    <location>
        <begin position="691"/>
        <end position="721"/>
    </location>
</feature>
<dbReference type="PANTHER" id="PTHR31267:SF2">
    <property type="entry name" value="EXPRESSED PROTEIN"/>
    <property type="match status" value="1"/>
</dbReference>
<feature type="compositionally biased region" description="Polar residues" evidence="1">
    <location>
        <begin position="1349"/>
        <end position="1360"/>
    </location>
</feature>
<feature type="compositionally biased region" description="Polar residues" evidence="1">
    <location>
        <begin position="1376"/>
        <end position="1387"/>
    </location>
</feature>
<dbReference type="Proteomes" id="UP000306102">
    <property type="component" value="Unassembled WGS sequence"/>
</dbReference>
<feature type="region of interest" description="Disordered" evidence="1">
    <location>
        <begin position="71"/>
        <end position="91"/>
    </location>
</feature>
<feature type="compositionally biased region" description="Polar residues" evidence="1">
    <location>
        <begin position="1181"/>
        <end position="1205"/>
    </location>
</feature>
<feature type="compositionally biased region" description="Polar residues" evidence="1">
    <location>
        <begin position="816"/>
        <end position="825"/>
    </location>
</feature>
<accession>A0A4S4DGG0</accession>
<comment type="caution">
    <text evidence="2">The sequence shown here is derived from an EMBL/GenBank/DDBJ whole genome shotgun (WGS) entry which is preliminary data.</text>
</comment>
<feature type="compositionally biased region" description="Polar residues" evidence="1">
    <location>
        <begin position="81"/>
        <end position="90"/>
    </location>
</feature>
<reference evidence="2 3" key="1">
    <citation type="journal article" date="2018" name="Proc. Natl. Acad. Sci. U.S.A.">
        <title>Draft genome sequence of Camellia sinensis var. sinensis provides insights into the evolution of the tea genome and tea quality.</title>
        <authorList>
            <person name="Wei C."/>
            <person name="Yang H."/>
            <person name="Wang S."/>
            <person name="Zhao J."/>
            <person name="Liu C."/>
            <person name="Gao L."/>
            <person name="Xia E."/>
            <person name="Lu Y."/>
            <person name="Tai Y."/>
            <person name="She G."/>
            <person name="Sun J."/>
            <person name="Cao H."/>
            <person name="Tong W."/>
            <person name="Gao Q."/>
            <person name="Li Y."/>
            <person name="Deng W."/>
            <person name="Jiang X."/>
            <person name="Wang W."/>
            <person name="Chen Q."/>
            <person name="Zhang S."/>
            <person name="Li H."/>
            <person name="Wu J."/>
            <person name="Wang P."/>
            <person name="Li P."/>
            <person name="Shi C."/>
            <person name="Zheng F."/>
            <person name="Jian J."/>
            <person name="Huang B."/>
            <person name="Shan D."/>
            <person name="Shi M."/>
            <person name="Fang C."/>
            <person name="Yue Y."/>
            <person name="Li F."/>
            <person name="Li D."/>
            <person name="Wei S."/>
            <person name="Han B."/>
            <person name="Jiang C."/>
            <person name="Yin Y."/>
            <person name="Xia T."/>
            <person name="Zhang Z."/>
            <person name="Bennetzen J.L."/>
            <person name="Zhao S."/>
            <person name="Wan X."/>
        </authorList>
    </citation>
    <scope>NUCLEOTIDE SEQUENCE [LARGE SCALE GENOMIC DNA]</scope>
    <source>
        <strain evidence="3">cv. Shuchazao</strain>
        <tissue evidence="2">Leaf</tissue>
    </source>
</reference>
<name>A0A4S4DGG0_CAMSN</name>
<feature type="compositionally biased region" description="Low complexity" evidence="1">
    <location>
        <begin position="1687"/>
        <end position="1704"/>
    </location>
</feature>
<keyword evidence="3" id="KW-1185">Reference proteome</keyword>
<feature type="region of interest" description="Disordered" evidence="1">
    <location>
        <begin position="1335"/>
        <end position="1387"/>
    </location>
</feature>
<feature type="region of interest" description="Disordered" evidence="1">
    <location>
        <begin position="1686"/>
        <end position="1709"/>
    </location>
</feature>
<sequence length="1754" mass="191637">MPGNEVGDRVHNFFAQDNLSQGQDHSQVVDGSWSVLSNNLWAGSQRHIGLPSSNSKNYNLEQVPHGLNFTQSTPRPELAKSHSQSQQPNLNGYIHGHQILQTRQNEENFLGVDTESVCHNITSRGLSIYESQQGNGPENHTSSVRSESSESPVSFDFFGSQQQMSGQQTGILQSLPRQQPGFNDMQLLQQQVMLRKMQELQRQQQMQQLEARQQNSLNQIPSITKQASGNHSPAVINSTPISPMAEVSKNPWANEPTAGNTNWLQRATPAIEGSSNGFRFSPEQGQTLSLMGLVPQQVDQSLYGVPISNTRGTPHQYSHVPLDKSPMQQMTMYSNSFPGNQYAGFPEQVNMQDGSLVSRQGFQGENLFTHASGQGLNSGMNFENLQQVKAPQRNAPVQEFHERQELAGPSETMQQKTVMQVSSSQNVVALDPAEEKILFGGDNIWDAFGSGANMGAGSVNLLNGTGDLNGFPSVQSGSWSALMQSAVAETSSNDTGLQEEWSGLSFQNTEVPVGNRQSSTYEDNTKQQTVSADNNLQIASALSSVSVPFSDDANLNNSYQGVPGFQQSTQKFAYEHGERLRTDSTCRSIQQYPEEGSKWLSRGPLQKPLAEGNQIYGNTNAENISGSWAHQQSVSSYNSGLPHHKPIGRNDGETVSPGGDAVAKMLGSENKLQRSHSNNHKRMMHEEMSYSGHIWNSGPNSTGGQEHVKSAMENPQVNREDSSLNDLAAITNSSTARASQETSQLLPNSHHHNYWKHAESSMKSKGSEDSGKFQHHLNNGPRVLGSSMNSSGKDAVKTHETENCDRKENSSDSHRSNLSQHTTTGGLRENVWSDGNDSRNLPGGKQKFSGPARRRAPGPHKFRNLDEDVQPSYEVKHATHAQVMSQQISRSSYSPNQGYFGQSKFFGQFPETSTEMEKGNSPDQGNKKGEDDAPSGDDPPGFAPNTSASFDRSVSIHAPNKAAQSSQNMLELLHKVDQSKEHCNSDGSVGPLQQSQSYASHGFGLQLAPPSQWLPVQNRALPKQSAQTVSSLSSCHATPDIREKGHTWLASTAQEQSSPSSQGEFKVNKIGMPDRTGSEASQYGMQGNFSSALTSGFPHSRIQLQNQQMIGPSGHTLDPTDINHSHERVSALQISAGAVPSSQPFISPGISQQAELPKMVPNAWTNVPDWQHLFGAQSNKFPASTFQPTQSNNNLVSTSSSPQDQDVQRGNGPSEFDANCMDSQGFVCGEGKESVVKNLSDTSPANSATTQRDIEAFGRSLKPNNPLHQSYSLLHQMQAMKSTETDPSNRGLKRLEGADSGLSSQMALRSGQSSEQSVLAGDLLVQRGVAPSGDSKMLSFSGPADNLERNVSSQLGNGPSQDALAYGWKDSENDSHSNNTASVRADHSQISPQMAPSWFNQFGTFKNGQMLPMFDARKNATVKTMEQLFTLAKSADSFCAPNSLDQVNATADSNQMGNVWQRSTPVEHFSSALSLAQDVLDRSLVVARPKKRKNATSELLSWHKEVIQGSQRLLTISMAEADWAKAANRLMDKVEDEAEMIEDGLPVLRHKRRLILTTQLMQQLFHPPPAAVLSADASSNYETVAYLVARLALGDACSPIPCSGNNSSVPLDSSNLLLDNRKTSERIGDEHLSKVMEDFIGRARKLENDFVRLDKRTSVLDLRIENQDLEKFSLINRFAKFHGRGQADGAESSSSSDAAANNSQRPCPPLRYVTALPMPRNLPDRINTIEMDILDLSPLKESRSFDIFPSRPLV</sequence>
<evidence type="ECO:0000313" key="3">
    <source>
        <dbReference type="Proteomes" id="UP000306102"/>
    </source>
</evidence>
<feature type="compositionally biased region" description="Polar residues" evidence="1">
    <location>
        <begin position="882"/>
        <end position="900"/>
    </location>
</feature>
<organism evidence="2 3">
    <name type="scientific">Camellia sinensis var. sinensis</name>
    <name type="common">China tea</name>
    <dbReference type="NCBI Taxonomy" id="542762"/>
    <lineage>
        <taxon>Eukaryota</taxon>
        <taxon>Viridiplantae</taxon>
        <taxon>Streptophyta</taxon>
        <taxon>Embryophyta</taxon>
        <taxon>Tracheophyta</taxon>
        <taxon>Spermatophyta</taxon>
        <taxon>Magnoliopsida</taxon>
        <taxon>eudicotyledons</taxon>
        <taxon>Gunneridae</taxon>
        <taxon>Pentapetalae</taxon>
        <taxon>asterids</taxon>
        <taxon>Ericales</taxon>
        <taxon>Theaceae</taxon>
        <taxon>Camellia</taxon>
    </lineage>
</organism>